<reference evidence="1" key="2">
    <citation type="submission" date="2023-06" db="EMBL/GenBank/DDBJ databases">
        <authorList>
            <person name="Swenson N.G."/>
            <person name="Wegrzyn J.L."/>
            <person name="Mcevoy S.L."/>
        </authorList>
    </citation>
    <scope>NUCLEOTIDE SEQUENCE</scope>
    <source>
        <strain evidence="1">NS2018</strain>
        <tissue evidence="1">Leaf</tissue>
    </source>
</reference>
<accession>A0AA39VT16</accession>
<name>A0AA39VT16_ACESA</name>
<evidence type="ECO:0000313" key="1">
    <source>
        <dbReference type="EMBL" id="KAK0589558.1"/>
    </source>
</evidence>
<dbReference type="Proteomes" id="UP001168877">
    <property type="component" value="Unassembled WGS sequence"/>
</dbReference>
<dbReference type="EMBL" id="JAUESC010000381">
    <property type="protein sequence ID" value="KAK0589558.1"/>
    <property type="molecule type" value="Genomic_DNA"/>
</dbReference>
<gene>
    <name evidence="1" type="ORF">LWI29_015800</name>
</gene>
<comment type="caution">
    <text evidence="1">The sequence shown here is derived from an EMBL/GenBank/DDBJ whole genome shotgun (WGS) entry which is preliminary data.</text>
</comment>
<protein>
    <submittedName>
        <fullName evidence="1">Uncharacterized protein</fullName>
    </submittedName>
</protein>
<keyword evidence="2" id="KW-1185">Reference proteome</keyword>
<evidence type="ECO:0000313" key="2">
    <source>
        <dbReference type="Proteomes" id="UP001168877"/>
    </source>
</evidence>
<organism evidence="1 2">
    <name type="scientific">Acer saccharum</name>
    <name type="common">Sugar maple</name>
    <dbReference type="NCBI Taxonomy" id="4024"/>
    <lineage>
        <taxon>Eukaryota</taxon>
        <taxon>Viridiplantae</taxon>
        <taxon>Streptophyta</taxon>
        <taxon>Embryophyta</taxon>
        <taxon>Tracheophyta</taxon>
        <taxon>Spermatophyta</taxon>
        <taxon>Magnoliopsida</taxon>
        <taxon>eudicotyledons</taxon>
        <taxon>Gunneridae</taxon>
        <taxon>Pentapetalae</taxon>
        <taxon>rosids</taxon>
        <taxon>malvids</taxon>
        <taxon>Sapindales</taxon>
        <taxon>Sapindaceae</taxon>
        <taxon>Hippocastanoideae</taxon>
        <taxon>Acereae</taxon>
        <taxon>Acer</taxon>
    </lineage>
</organism>
<sequence length="79" mass="8664">MTHPQGLAVTGVNVNENGFTRKIWLNENRLLLRPDFHGVLIAGLEIDEIGEARRLGGQSGAESGEGLRELRWLSRGLNG</sequence>
<proteinExistence type="predicted"/>
<dbReference type="AlphaFoldDB" id="A0AA39VT16"/>
<reference evidence="1" key="1">
    <citation type="journal article" date="2022" name="Plant J.">
        <title>Strategies of tolerance reflected in two North American maple genomes.</title>
        <authorList>
            <person name="McEvoy S.L."/>
            <person name="Sezen U.U."/>
            <person name="Trouern-Trend A."/>
            <person name="McMahon S.M."/>
            <person name="Schaberg P.G."/>
            <person name="Yang J."/>
            <person name="Wegrzyn J.L."/>
            <person name="Swenson N.G."/>
        </authorList>
    </citation>
    <scope>NUCLEOTIDE SEQUENCE</scope>
    <source>
        <strain evidence="1">NS2018</strain>
    </source>
</reference>